<evidence type="ECO:0000256" key="6">
    <source>
        <dbReference type="SAM" id="Phobius"/>
    </source>
</evidence>
<feature type="transmembrane region" description="Helical" evidence="6">
    <location>
        <begin position="6"/>
        <end position="29"/>
    </location>
</feature>
<evidence type="ECO:0000256" key="5">
    <source>
        <dbReference type="ARBA" id="ARBA00023136"/>
    </source>
</evidence>
<dbReference type="InterPro" id="IPR001107">
    <property type="entry name" value="Band_7"/>
</dbReference>
<reference evidence="8 9" key="1">
    <citation type="submission" date="2014-07" db="EMBL/GenBank/DDBJ databases">
        <title>Draft Genome Sequence of Gephyronic Acid Producer, Cystobacter violaceus Strain Cb vi76.</title>
        <authorList>
            <person name="Stevens D.C."/>
            <person name="Young J."/>
            <person name="Carmichael R."/>
            <person name="Tan J."/>
            <person name="Taylor R.E."/>
        </authorList>
    </citation>
    <scope>NUCLEOTIDE SEQUENCE [LARGE SCALE GENOMIC DNA]</scope>
    <source>
        <strain evidence="8 9">Cb vi76</strain>
    </source>
</reference>
<dbReference type="PANTHER" id="PTHR13806">
    <property type="entry name" value="FLOTILLIN-RELATED"/>
    <property type="match status" value="1"/>
</dbReference>
<evidence type="ECO:0000256" key="3">
    <source>
        <dbReference type="ARBA" id="ARBA00007161"/>
    </source>
</evidence>
<sequence>MDPIVTAGIGITGGLFILFCSAFIVSRFYRQVDQGRALIINPFKGEPVVTFTGSVVWPIINRAEVMDISLKTIDIDRRGKEGLICQDNIRADIKVTFFVRVNKTREDVLKVAQSIGCTRASDPETLENLFEAKFSEALKTAGKKFDFKDLYTEREAIKDEVLRVIGKDLNGYMLEDCAIDFLEQTPVEMLDKDNILDAEGIRKITELTSVQNVQTNEFRQNERMNMTKRNVESDEAIFALERQRAEAAAKQKREIDSITARETAEAERVKAEEYAKQQLARIKAEEEILINEQNKHRQVEVAQKNRERVVGVEAERVEKDRALEAINREREVELSRIGKEKQLEAEKKAIADVVRTRIAVEKGVAEEEERIKDLRVKAEATRRKDALLITAEAQAQEKLVKDIKAAEASNEVSKYSAKEKLTLAEAELQASDMTAKAKIRLSEGVQAEEAAHGLAEARVKEADALATEKQGMAAMRVKEAEAAVIEKQGMAQASALKERGLAEASAVREKLLAEAAGEKEKGLARTSIGEAEAQVIQKRGEAEAVAIREKLLAEAKSIEEKLLAEARGLAEKAESMKLLQGATREHEEFRLRLQKERDVELATIQVRKDIAESQSKVLAETMGHAKINIVGGDGQFFERFIKAISVGQSVDGALDQSETLRKAFSGYLNGEKDFPADLKEILSKPGLTSDAQNLAMAALLHRMAPNPAAAAASNLKSLVESEPARVSAPEKTQG</sequence>
<evidence type="ECO:0000259" key="7">
    <source>
        <dbReference type="Pfam" id="PF01145"/>
    </source>
</evidence>
<comment type="similarity">
    <text evidence="3">Belongs to the band 7/mec-2 family. Flotillin subfamily.</text>
</comment>
<feature type="domain" description="Band 7" evidence="7">
    <location>
        <begin position="31"/>
        <end position="175"/>
    </location>
</feature>
<accession>A0A084SJT1</accession>
<dbReference type="RefSeq" id="WP_043407773.1">
    <property type="nucleotide sequence ID" value="NZ_JPMI01000277.1"/>
</dbReference>
<evidence type="ECO:0000256" key="4">
    <source>
        <dbReference type="ARBA" id="ARBA00022475"/>
    </source>
</evidence>
<dbReference type="AlphaFoldDB" id="A0A084SJT1"/>
<keyword evidence="6" id="KW-1133">Transmembrane helix</keyword>
<comment type="subcellular location">
    <subcellularLocation>
        <location evidence="2">Cell membrane</location>
    </subcellularLocation>
    <subcellularLocation>
        <location evidence="1">Membrane</location>
        <topology evidence="1">Single-pass membrane protein</topology>
    </subcellularLocation>
</comment>
<evidence type="ECO:0000313" key="9">
    <source>
        <dbReference type="Proteomes" id="UP000028547"/>
    </source>
</evidence>
<evidence type="ECO:0000256" key="1">
    <source>
        <dbReference type="ARBA" id="ARBA00004167"/>
    </source>
</evidence>
<keyword evidence="5 6" id="KW-0472">Membrane</keyword>
<evidence type="ECO:0000256" key="2">
    <source>
        <dbReference type="ARBA" id="ARBA00004236"/>
    </source>
</evidence>
<evidence type="ECO:0000313" key="8">
    <source>
        <dbReference type="EMBL" id="KFA88716.1"/>
    </source>
</evidence>
<comment type="caution">
    <text evidence="8">The sequence shown here is derived from an EMBL/GenBank/DDBJ whole genome shotgun (WGS) entry which is preliminary data.</text>
</comment>
<dbReference type="Pfam" id="PF01145">
    <property type="entry name" value="Band_7"/>
    <property type="match status" value="1"/>
</dbReference>
<gene>
    <name evidence="8" type="ORF">Q664_39655</name>
</gene>
<proteinExistence type="inferred from homology"/>
<dbReference type="GO" id="GO:0005886">
    <property type="term" value="C:plasma membrane"/>
    <property type="evidence" value="ECO:0007669"/>
    <property type="project" value="UniProtKB-SubCell"/>
</dbReference>
<dbReference type="InterPro" id="IPR027705">
    <property type="entry name" value="Flotillin_fam"/>
</dbReference>
<dbReference type="EMBL" id="JPMI01000277">
    <property type="protein sequence ID" value="KFA88716.1"/>
    <property type="molecule type" value="Genomic_DNA"/>
</dbReference>
<dbReference type="PANTHER" id="PTHR13806:SF31">
    <property type="entry name" value="FLOTILLIN-LIKE PROTEIN 1-RELATED"/>
    <property type="match status" value="1"/>
</dbReference>
<dbReference type="InterPro" id="IPR036013">
    <property type="entry name" value="Band_7/SPFH_dom_sf"/>
</dbReference>
<dbReference type="Gene3D" id="3.30.479.30">
    <property type="entry name" value="Band 7 domain"/>
    <property type="match status" value="1"/>
</dbReference>
<protein>
    <recommendedName>
        <fullName evidence="7">Band 7 domain-containing protein</fullName>
    </recommendedName>
</protein>
<dbReference type="SUPFAM" id="SSF117892">
    <property type="entry name" value="Band 7/SPFH domain"/>
    <property type="match status" value="1"/>
</dbReference>
<dbReference type="Proteomes" id="UP000028547">
    <property type="component" value="Unassembled WGS sequence"/>
</dbReference>
<name>A0A084SJT1_9BACT</name>
<keyword evidence="6" id="KW-0812">Transmembrane</keyword>
<keyword evidence="4" id="KW-1003">Cell membrane</keyword>
<organism evidence="8 9">
    <name type="scientific">Archangium violaceum Cb vi76</name>
    <dbReference type="NCBI Taxonomy" id="1406225"/>
    <lineage>
        <taxon>Bacteria</taxon>
        <taxon>Pseudomonadati</taxon>
        <taxon>Myxococcota</taxon>
        <taxon>Myxococcia</taxon>
        <taxon>Myxococcales</taxon>
        <taxon>Cystobacterineae</taxon>
        <taxon>Archangiaceae</taxon>
        <taxon>Archangium</taxon>
    </lineage>
</organism>